<dbReference type="OrthoDB" id="5317787at2759"/>
<comment type="caution">
    <text evidence="2">The sequence shown here is derived from an EMBL/GenBank/DDBJ whole genome shotgun (WGS) entry which is preliminary data.</text>
</comment>
<feature type="region of interest" description="Disordered" evidence="1">
    <location>
        <begin position="217"/>
        <end position="245"/>
    </location>
</feature>
<evidence type="ECO:0000313" key="3">
    <source>
        <dbReference type="Proteomes" id="UP000293360"/>
    </source>
</evidence>
<dbReference type="STRING" id="155417.A0A4Q4TNJ1"/>
<dbReference type="EMBL" id="QJNU01000096">
    <property type="protein sequence ID" value="RYP07457.1"/>
    <property type="molecule type" value="Genomic_DNA"/>
</dbReference>
<feature type="compositionally biased region" description="Polar residues" evidence="1">
    <location>
        <begin position="24"/>
        <end position="50"/>
    </location>
</feature>
<dbReference type="AlphaFoldDB" id="A0A4Q4TNJ1"/>
<gene>
    <name evidence="2" type="ORF">DL764_002464</name>
</gene>
<feature type="compositionally biased region" description="Polar residues" evidence="1">
    <location>
        <begin position="64"/>
        <end position="86"/>
    </location>
</feature>
<reference evidence="2 3" key="1">
    <citation type="submission" date="2018-06" db="EMBL/GenBank/DDBJ databases">
        <title>Complete Genomes of Monosporascus.</title>
        <authorList>
            <person name="Robinson A.J."/>
            <person name="Natvig D.O."/>
        </authorList>
    </citation>
    <scope>NUCLEOTIDE SEQUENCE [LARGE SCALE GENOMIC DNA]</scope>
    <source>
        <strain evidence="2 3">CBS 110550</strain>
    </source>
</reference>
<proteinExistence type="predicted"/>
<protein>
    <submittedName>
        <fullName evidence="2">Uncharacterized protein</fullName>
    </submittedName>
</protein>
<keyword evidence="3" id="KW-1185">Reference proteome</keyword>
<name>A0A4Q4TNJ1_9PEZI</name>
<sequence length="449" mass="50552">MSRTKDPVSSDRTSASRDSRQSAESYDSRSTAPTSFYGSPRPSTKGSSSEVLRFQPSCHDEDLSPSTSLYPRSSVDTYSSQASSADLESIDTEADVDAEIPPLPVYCHEIEEANVRASTPEDFAALFPSMNRLTIRHDDFTSDGNMNLRVDTVVSSRRRKIIQLFHLRMYDLNKRDFSLRRYCRDSGREVCSSKRKYIEPTAATARPILQRSVSSAMKSLTGRPQLKRAPTGGSMFSNRSRPGTGNSIAEADDEFADAFGQAFSLDKPKPRPVPTNTLKLEFSNYARVDIQRRGNRSTKRYEFEWWGHKYSWKRVVDKHTGVVSFHLLRDGNSHSPVAHIVPETRSPNQVATDEQAGGWVPPCHMWISDKDIIDAMTDVADVVVATGLMALVDDCIRERWQPKKPRRLSLPLTPKTMDPRAFVQHIFSRRASETHATSPLRYHTPVAAY</sequence>
<evidence type="ECO:0000256" key="1">
    <source>
        <dbReference type="SAM" id="MobiDB-lite"/>
    </source>
</evidence>
<organism evidence="2 3">
    <name type="scientific">Monosporascus ibericus</name>
    <dbReference type="NCBI Taxonomy" id="155417"/>
    <lineage>
        <taxon>Eukaryota</taxon>
        <taxon>Fungi</taxon>
        <taxon>Dikarya</taxon>
        <taxon>Ascomycota</taxon>
        <taxon>Pezizomycotina</taxon>
        <taxon>Sordariomycetes</taxon>
        <taxon>Xylariomycetidae</taxon>
        <taxon>Xylariales</taxon>
        <taxon>Xylariales incertae sedis</taxon>
        <taxon>Monosporascus</taxon>
    </lineage>
</organism>
<feature type="region of interest" description="Disordered" evidence="1">
    <location>
        <begin position="1"/>
        <end position="89"/>
    </location>
</feature>
<feature type="compositionally biased region" description="Basic and acidic residues" evidence="1">
    <location>
        <begin position="1"/>
        <end position="21"/>
    </location>
</feature>
<feature type="compositionally biased region" description="Polar residues" evidence="1">
    <location>
        <begin position="234"/>
        <end position="245"/>
    </location>
</feature>
<evidence type="ECO:0000313" key="2">
    <source>
        <dbReference type="EMBL" id="RYP07457.1"/>
    </source>
</evidence>
<dbReference type="Proteomes" id="UP000293360">
    <property type="component" value="Unassembled WGS sequence"/>
</dbReference>
<accession>A0A4Q4TNJ1</accession>